<dbReference type="GO" id="GO:0008818">
    <property type="term" value="F:cobalamin 5'-phosphate synthase activity"/>
    <property type="evidence" value="ECO:0007669"/>
    <property type="project" value="UniProtKB-UniRule"/>
</dbReference>
<keyword evidence="21" id="KW-1185">Reference proteome</keyword>
<evidence type="ECO:0000256" key="1">
    <source>
        <dbReference type="ARBA" id="ARBA00001946"/>
    </source>
</evidence>
<dbReference type="GO" id="GO:0005886">
    <property type="term" value="C:plasma membrane"/>
    <property type="evidence" value="ECO:0007669"/>
    <property type="project" value="UniProtKB-SubCell"/>
</dbReference>
<feature type="transmembrane region" description="Helical" evidence="19">
    <location>
        <begin position="180"/>
        <end position="200"/>
    </location>
</feature>
<keyword evidence="12 19" id="KW-1133">Transmembrane helix</keyword>
<sequence length="260" mass="28388">MRHHLRLLLLAVQFYTRLPVPRWVGYSDELLNKSTIYFPLVGWLVGGVAAGVWLGANVVFRNADVALLLSMVASILLTGAFHEDGFADVCDGFGGGWTKAKILEIMKDSRLGTYGATGLGLLLALKFLTLRGLPPNTVGAALLLAHPLSRATALTSIFTHHYARANEDSKAKPVAKKLGVADLAAGWLLGLLPLLCYVVWYQRPLLLLVLLPLIVVQRGLANYFQRWIGGYTGDCLGAIQQVAEVVIYLFLLAGFAWKFI</sequence>
<evidence type="ECO:0000256" key="2">
    <source>
        <dbReference type="ARBA" id="ARBA00004651"/>
    </source>
</evidence>
<dbReference type="EMBL" id="MTSE01000025">
    <property type="protein sequence ID" value="OUJ70245.1"/>
    <property type="molecule type" value="Genomic_DNA"/>
</dbReference>
<comment type="cofactor">
    <cofactor evidence="1 19">
        <name>Mg(2+)</name>
        <dbReference type="ChEBI" id="CHEBI:18420"/>
    </cofactor>
</comment>
<comment type="caution">
    <text evidence="20">The sequence shown here is derived from an EMBL/GenBank/DDBJ whole genome shotgun (WGS) entry which is preliminary data.</text>
</comment>
<evidence type="ECO:0000256" key="9">
    <source>
        <dbReference type="ARBA" id="ARBA00022679"/>
    </source>
</evidence>
<gene>
    <name evidence="19" type="primary">cobS</name>
    <name evidence="20" type="ORF">BXP70_24855</name>
</gene>
<dbReference type="GO" id="GO:0009236">
    <property type="term" value="P:cobalamin biosynthetic process"/>
    <property type="evidence" value="ECO:0007669"/>
    <property type="project" value="UniProtKB-UniRule"/>
</dbReference>
<comment type="catalytic activity">
    <reaction evidence="18 19">
        <text>alpha-ribazole 5'-phosphate + adenosylcob(III)inamide-GDP = adenosylcob(III)alamin 5'-phosphate + GMP + H(+)</text>
        <dbReference type="Rhea" id="RHEA:23560"/>
        <dbReference type="ChEBI" id="CHEBI:15378"/>
        <dbReference type="ChEBI" id="CHEBI:57918"/>
        <dbReference type="ChEBI" id="CHEBI:58115"/>
        <dbReference type="ChEBI" id="CHEBI:60487"/>
        <dbReference type="ChEBI" id="CHEBI:60493"/>
        <dbReference type="EC" id="2.7.8.26"/>
    </reaction>
</comment>
<evidence type="ECO:0000256" key="17">
    <source>
        <dbReference type="ARBA" id="ARBA00048623"/>
    </source>
</evidence>
<evidence type="ECO:0000256" key="16">
    <source>
        <dbReference type="ARBA" id="ARBA00032853"/>
    </source>
</evidence>
<comment type="subcellular location">
    <subcellularLocation>
        <location evidence="2 19">Cell membrane</location>
        <topology evidence="2 19">Multi-pass membrane protein</topology>
    </subcellularLocation>
</comment>
<evidence type="ECO:0000256" key="4">
    <source>
        <dbReference type="ARBA" id="ARBA00010561"/>
    </source>
</evidence>
<evidence type="ECO:0000256" key="5">
    <source>
        <dbReference type="ARBA" id="ARBA00013200"/>
    </source>
</evidence>
<evidence type="ECO:0000256" key="8">
    <source>
        <dbReference type="ARBA" id="ARBA00022573"/>
    </source>
</evidence>
<protein>
    <recommendedName>
        <fullName evidence="6 19">Adenosylcobinamide-GDP ribazoletransferase</fullName>
        <ecNumber evidence="5 19">2.7.8.26</ecNumber>
    </recommendedName>
    <alternativeName>
        <fullName evidence="16 19">Cobalamin synthase</fullName>
    </alternativeName>
    <alternativeName>
        <fullName evidence="15 19">Cobalamin-5'-phosphate synthase</fullName>
    </alternativeName>
</protein>
<evidence type="ECO:0000313" key="21">
    <source>
        <dbReference type="Proteomes" id="UP000194873"/>
    </source>
</evidence>
<organism evidence="20 21">
    <name type="scientific">Hymenobacter crusticola</name>
    <dbReference type="NCBI Taxonomy" id="1770526"/>
    <lineage>
        <taxon>Bacteria</taxon>
        <taxon>Pseudomonadati</taxon>
        <taxon>Bacteroidota</taxon>
        <taxon>Cytophagia</taxon>
        <taxon>Cytophagales</taxon>
        <taxon>Hymenobacteraceae</taxon>
        <taxon>Hymenobacter</taxon>
    </lineage>
</organism>
<keyword evidence="9 19" id="KW-0808">Transferase</keyword>
<feature type="transmembrane region" description="Helical" evidence="19">
    <location>
        <begin position="206"/>
        <end position="224"/>
    </location>
</feature>
<evidence type="ECO:0000256" key="13">
    <source>
        <dbReference type="ARBA" id="ARBA00023136"/>
    </source>
</evidence>
<evidence type="ECO:0000256" key="15">
    <source>
        <dbReference type="ARBA" id="ARBA00032605"/>
    </source>
</evidence>
<keyword evidence="7 19" id="KW-1003">Cell membrane</keyword>
<evidence type="ECO:0000256" key="14">
    <source>
        <dbReference type="ARBA" id="ARBA00025228"/>
    </source>
</evidence>
<dbReference type="Proteomes" id="UP000194873">
    <property type="component" value="Unassembled WGS sequence"/>
</dbReference>
<keyword evidence="13 19" id="KW-0472">Membrane</keyword>
<comment type="pathway">
    <text evidence="3 19">Cofactor biosynthesis; adenosylcobalamin biosynthesis; adenosylcobalamin from cob(II)yrinate a,c-diamide: step 7/7.</text>
</comment>
<dbReference type="AlphaFoldDB" id="A0A243W6T1"/>
<comment type="function">
    <text evidence="14 19">Joins adenosylcobinamide-GDP and alpha-ribazole to generate adenosylcobalamin (Ado-cobalamin). Also synthesizes adenosylcobalamin 5'-phosphate from adenosylcobinamide-GDP and alpha-ribazole 5'-phosphate.</text>
</comment>
<dbReference type="PANTHER" id="PTHR34148:SF1">
    <property type="entry name" value="ADENOSYLCOBINAMIDE-GDP RIBAZOLETRANSFERASE"/>
    <property type="match status" value="1"/>
</dbReference>
<dbReference type="Pfam" id="PF02654">
    <property type="entry name" value="CobS"/>
    <property type="match status" value="1"/>
</dbReference>
<dbReference type="GO" id="GO:0051073">
    <property type="term" value="F:adenosylcobinamide-GDP ribazoletransferase activity"/>
    <property type="evidence" value="ECO:0007669"/>
    <property type="project" value="UniProtKB-UniRule"/>
</dbReference>
<evidence type="ECO:0000256" key="19">
    <source>
        <dbReference type="HAMAP-Rule" id="MF_00719"/>
    </source>
</evidence>
<evidence type="ECO:0000256" key="7">
    <source>
        <dbReference type="ARBA" id="ARBA00022475"/>
    </source>
</evidence>
<dbReference type="InterPro" id="IPR003805">
    <property type="entry name" value="CobS"/>
</dbReference>
<evidence type="ECO:0000256" key="12">
    <source>
        <dbReference type="ARBA" id="ARBA00022989"/>
    </source>
</evidence>
<dbReference type="PANTHER" id="PTHR34148">
    <property type="entry name" value="ADENOSYLCOBINAMIDE-GDP RIBAZOLETRANSFERASE"/>
    <property type="match status" value="1"/>
</dbReference>
<feature type="transmembrane region" description="Helical" evidence="19">
    <location>
        <begin position="35"/>
        <end position="60"/>
    </location>
</feature>
<reference evidence="20 21" key="1">
    <citation type="submission" date="2017-01" db="EMBL/GenBank/DDBJ databases">
        <title>A new Hymenobacter.</title>
        <authorList>
            <person name="Liang Y."/>
            <person name="Feng F."/>
        </authorList>
    </citation>
    <scope>NUCLEOTIDE SEQUENCE [LARGE SCALE GENOMIC DNA]</scope>
    <source>
        <strain evidence="20">MIMBbqt21</strain>
    </source>
</reference>
<name>A0A243W6T1_9BACT</name>
<keyword evidence="10 19" id="KW-0812">Transmembrane</keyword>
<evidence type="ECO:0000256" key="11">
    <source>
        <dbReference type="ARBA" id="ARBA00022842"/>
    </source>
</evidence>
<evidence type="ECO:0000256" key="3">
    <source>
        <dbReference type="ARBA" id="ARBA00004663"/>
    </source>
</evidence>
<proteinExistence type="inferred from homology"/>
<dbReference type="NCBIfam" id="NF001277">
    <property type="entry name" value="PRK00235.1-3"/>
    <property type="match status" value="1"/>
</dbReference>
<dbReference type="HAMAP" id="MF_00719">
    <property type="entry name" value="CobS"/>
    <property type="match status" value="1"/>
</dbReference>
<dbReference type="EC" id="2.7.8.26" evidence="5 19"/>
<comment type="similarity">
    <text evidence="4 19">Belongs to the CobS family.</text>
</comment>
<keyword evidence="11 19" id="KW-0460">Magnesium</keyword>
<evidence type="ECO:0000256" key="18">
    <source>
        <dbReference type="ARBA" id="ARBA00049504"/>
    </source>
</evidence>
<evidence type="ECO:0000313" key="20">
    <source>
        <dbReference type="EMBL" id="OUJ70245.1"/>
    </source>
</evidence>
<evidence type="ECO:0000256" key="6">
    <source>
        <dbReference type="ARBA" id="ARBA00015850"/>
    </source>
</evidence>
<feature type="transmembrane region" description="Helical" evidence="19">
    <location>
        <begin position="236"/>
        <end position="257"/>
    </location>
</feature>
<accession>A0A243W6T1</accession>
<comment type="catalytic activity">
    <reaction evidence="17 19">
        <text>alpha-ribazole + adenosylcob(III)inamide-GDP = adenosylcob(III)alamin + GMP + H(+)</text>
        <dbReference type="Rhea" id="RHEA:16049"/>
        <dbReference type="ChEBI" id="CHEBI:10329"/>
        <dbReference type="ChEBI" id="CHEBI:15378"/>
        <dbReference type="ChEBI" id="CHEBI:18408"/>
        <dbReference type="ChEBI" id="CHEBI:58115"/>
        <dbReference type="ChEBI" id="CHEBI:60487"/>
        <dbReference type="EC" id="2.7.8.26"/>
    </reaction>
</comment>
<dbReference type="UniPathway" id="UPA00148">
    <property type="reaction ID" value="UER00238"/>
</dbReference>
<evidence type="ECO:0000256" key="10">
    <source>
        <dbReference type="ARBA" id="ARBA00022692"/>
    </source>
</evidence>
<keyword evidence="8 19" id="KW-0169">Cobalamin biosynthesis</keyword>